<accession>A0A058ZWL9</accession>
<protein>
    <recommendedName>
        <fullName evidence="5">FAS1 domain-containing protein</fullName>
    </recommendedName>
</protein>
<dbReference type="OMA" id="MARNHMI"/>
<dbReference type="OrthoDB" id="1934418at2759"/>
<dbReference type="AlphaFoldDB" id="A0A058ZWL9"/>
<dbReference type="InterPro" id="IPR000782">
    <property type="entry name" value="FAS1_domain"/>
</dbReference>
<keyword evidence="2" id="KW-0325">Glycoprotein</keyword>
<dbReference type="STRING" id="71139.A0A058ZWL9"/>
<feature type="region of interest" description="Disordered" evidence="3">
    <location>
        <begin position="165"/>
        <end position="223"/>
    </location>
</feature>
<evidence type="ECO:0000256" key="3">
    <source>
        <dbReference type="SAM" id="MobiDB-lite"/>
    </source>
</evidence>
<dbReference type="SUPFAM" id="SSF82153">
    <property type="entry name" value="FAS1 domain"/>
    <property type="match status" value="1"/>
</dbReference>
<dbReference type="Gene3D" id="2.30.180.10">
    <property type="entry name" value="FAS1 domain"/>
    <property type="match status" value="1"/>
</dbReference>
<evidence type="ECO:0000256" key="1">
    <source>
        <dbReference type="ARBA" id="ARBA00007843"/>
    </source>
</evidence>
<dbReference type="EMBL" id="KK198763">
    <property type="protein sequence ID" value="KCW46177.1"/>
    <property type="molecule type" value="Genomic_DNA"/>
</dbReference>
<proteinExistence type="inferred from homology"/>
<feature type="compositionally biased region" description="Pro residues" evidence="3">
    <location>
        <begin position="182"/>
        <end position="191"/>
    </location>
</feature>
<feature type="compositionally biased region" description="Low complexity" evidence="3">
    <location>
        <begin position="199"/>
        <end position="213"/>
    </location>
</feature>
<dbReference type="eggNOG" id="ENOG502RZZA">
    <property type="taxonomic scope" value="Eukaryota"/>
</dbReference>
<keyword evidence="2" id="KW-0654">Proteoglycan</keyword>
<evidence type="ECO:0000256" key="4">
    <source>
        <dbReference type="SAM" id="SignalP"/>
    </source>
</evidence>
<name>A0A058ZWL9_EUCGR</name>
<keyword evidence="4" id="KW-0732">Signal</keyword>
<evidence type="ECO:0000256" key="2">
    <source>
        <dbReference type="ARBA" id="ARBA00022974"/>
    </source>
</evidence>
<organism evidence="6">
    <name type="scientific">Eucalyptus grandis</name>
    <name type="common">Flooded gum</name>
    <dbReference type="NCBI Taxonomy" id="71139"/>
    <lineage>
        <taxon>Eukaryota</taxon>
        <taxon>Viridiplantae</taxon>
        <taxon>Streptophyta</taxon>
        <taxon>Embryophyta</taxon>
        <taxon>Tracheophyta</taxon>
        <taxon>Spermatophyta</taxon>
        <taxon>Magnoliopsida</taxon>
        <taxon>eudicotyledons</taxon>
        <taxon>Gunneridae</taxon>
        <taxon>Pentapetalae</taxon>
        <taxon>rosids</taxon>
        <taxon>malvids</taxon>
        <taxon>Myrtales</taxon>
        <taxon>Myrtaceae</taxon>
        <taxon>Myrtoideae</taxon>
        <taxon>Eucalypteae</taxon>
        <taxon>Eucalyptus</taxon>
    </lineage>
</organism>
<dbReference type="KEGG" id="egr:104426932"/>
<dbReference type="InParanoid" id="A0A058ZWL9"/>
<dbReference type="InterPro" id="IPR036378">
    <property type="entry name" value="FAS1_dom_sf"/>
</dbReference>
<dbReference type="PANTHER" id="PTHR36069:SF1">
    <property type="entry name" value="EXPRESSED PROTEIN"/>
    <property type="match status" value="1"/>
</dbReference>
<dbReference type="Gramene" id="KCW46177">
    <property type="protein sequence ID" value="KCW46177"/>
    <property type="gene ID" value="EUGRSUZ_K00086"/>
</dbReference>
<feature type="signal peptide" evidence="4">
    <location>
        <begin position="1"/>
        <end position="22"/>
    </location>
</feature>
<feature type="chain" id="PRO_5001572615" description="FAS1 domain-containing protein" evidence="4">
    <location>
        <begin position="23"/>
        <end position="250"/>
    </location>
</feature>
<reference evidence="6" key="1">
    <citation type="submission" date="2013-07" db="EMBL/GenBank/DDBJ databases">
        <title>The genome of Eucalyptus grandis.</title>
        <authorList>
            <person name="Schmutz J."/>
            <person name="Hayes R."/>
            <person name="Myburg A."/>
            <person name="Tuskan G."/>
            <person name="Grattapaglia D."/>
            <person name="Rokhsar D.S."/>
        </authorList>
    </citation>
    <scope>NUCLEOTIDE SEQUENCE</scope>
    <source>
        <tissue evidence="6">Leaf extractions</tissue>
    </source>
</reference>
<gene>
    <name evidence="6" type="ORF">EUGRSUZ_K00086</name>
</gene>
<comment type="similarity">
    <text evidence="1">Belongs to the fasciclin-like AGP family.</text>
</comment>
<evidence type="ECO:0000313" key="6">
    <source>
        <dbReference type="EMBL" id="KCW46177.1"/>
    </source>
</evidence>
<evidence type="ECO:0000259" key="5">
    <source>
        <dbReference type="SMART" id="SM00554"/>
    </source>
</evidence>
<dbReference type="InterPro" id="IPR053339">
    <property type="entry name" value="FAS1_domain_protein"/>
</dbReference>
<dbReference type="FunCoup" id="A0A058ZWL9">
    <property type="interactions" value="9"/>
</dbReference>
<dbReference type="SMART" id="SM00554">
    <property type="entry name" value="FAS1"/>
    <property type="match status" value="1"/>
</dbReference>
<dbReference type="PANTHER" id="PTHR36069">
    <property type="entry name" value="EXPRESSED PROTEIN-RELATED"/>
    <property type="match status" value="1"/>
</dbReference>
<feature type="domain" description="FAS1" evidence="5">
    <location>
        <begin position="64"/>
        <end position="160"/>
    </location>
</feature>
<sequence>MATFRALFILLVALNSHSPATAQSNSPRNPHLLTAIEEMKQADYFSFVMLINMSPPVLFEGNLTFFMPDDGMLSRIVLPTNDVSHFVLRHSIPKPLLFDYLEHIPTGSLIPTSAAGYLVRIDNKGCRSYFLDDVRITKPNVCVAGSSIRCHGIDGVLLPVTNVTESPSPPCPGNTAPVTAMPTPPPPPPPASDVIQSLSSASPAPATAASPFSPREKSASSRRLGAKGLVNSLLSGIIISAMMESRRNVL</sequence>